<accession>A0A9Q1GRF4</accession>
<reference evidence="2" key="1">
    <citation type="submission" date="2022-04" db="EMBL/GenBank/DDBJ databases">
        <title>Carnegiea gigantea Genome sequencing and assembly v2.</title>
        <authorList>
            <person name="Copetti D."/>
            <person name="Sanderson M.J."/>
            <person name="Burquez A."/>
            <person name="Wojciechowski M.F."/>
        </authorList>
    </citation>
    <scope>NUCLEOTIDE SEQUENCE</scope>
    <source>
        <strain evidence="2">SGP5-SGP5p</strain>
        <tissue evidence="2">Aerial part</tissue>
    </source>
</reference>
<evidence type="ECO:0000313" key="3">
    <source>
        <dbReference type="Proteomes" id="UP001153076"/>
    </source>
</evidence>
<dbReference type="AlphaFoldDB" id="A0A9Q1GRF4"/>
<dbReference type="Proteomes" id="UP001153076">
    <property type="component" value="Unassembled WGS sequence"/>
</dbReference>
<proteinExistence type="predicted"/>
<protein>
    <submittedName>
        <fullName evidence="2">Uncharacterized protein</fullName>
    </submittedName>
</protein>
<comment type="caution">
    <text evidence="2">The sequence shown here is derived from an EMBL/GenBank/DDBJ whole genome shotgun (WGS) entry which is preliminary data.</text>
</comment>
<dbReference type="EMBL" id="JAKOGI010001323">
    <property type="protein sequence ID" value="KAJ8426262.1"/>
    <property type="molecule type" value="Genomic_DNA"/>
</dbReference>
<sequence>MAGECYLVSNRPPVDRSNERQSQGLYPRIRSYGPCLPLLLKPWRGLLITWTGFISRRRDKVHQLRILSLGLDLSMILYILDICLEVALLVESVRGQGCQEFTKELCTVLMPPPVALILGFGHLFTPRCGLGLYSGVGFFPLTRSPFRPLSPLSLSAPSASGVYTWPQSLLIFALRLEVENLLLQD</sequence>
<feature type="region of interest" description="Disordered" evidence="1">
    <location>
        <begin position="1"/>
        <end position="21"/>
    </location>
</feature>
<evidence type="ECO:0000256" key="1">
    <source>
        <dbReference type="SAM" id="MobiDB-lite"/>
    </source>
</evidence>
<organism evidence="2 3">
    <name type="scientific">Carnegiea gigantea</name>
    <dbReference type="NCBI Taxonomy" id="171969"/>
    <lineage>
        <taxon>Eukaryota</taxon>
        <taxon>Viridiplantae</taxon>
        <taxon>Streptophyta</taxon>
        <taxon>Embryophyta</taxon>
        <taxon>Tracheophyta</taxon>
        <taxon>Spermatophyta</taxon>
        <taxon>Magnoliopsida</taxon>
        <taxon>eudicotyledons</taxon>
        <taxon>Gunneridae</taxon>
        <taxon>Pentapetalae</taxon>
        <taxon>Caryophyllales</taxon>
        <taxon>Cactineae</taxon>
        <taxon>Cactaceae</taxon>
        <taxon>Cactoideae</taxon>
        <taxon>Echinocereeae</taxon>
        <taxon>Carnegiea</taxon>
    </lineage>
</organism>
<gene>
    <name evidence="2" type="ORF">Cgig2_030556</name>
</gene>
<name>A0A9Q1GRF4_9CARY</name>
<evidence type="ECO:0000313" key="2">
    <source>
        <dbReference type="EMBL" id="KAJ8426262.1"/>
    </source>
</evidence>
<keyword evidence="3" id="KW-1185">Reference proteome</keyword>